<proteinExistence type="predicted"/>
<accession>A0A1M6NV69</accession>
<gene>
    <name evidence="1" type="ORF">SAMN02745163_03029</name>
</gene>
<name>A0A1M6NV69_9CLOT</name>
<dbReference type="Proteomes" id="UP000184310">
    <property type="component" value="Unassembled WGS sequence"/>
</dbReference>
<dbReference type="EMBL" id="FQZB01000012">
    <property type="protein sequence ID" value="SHJ99603.1"/>
    <property type="molecule type" value="Genomic_DNA"/>
</dbReference>
<evidence type="ECO:0000313" key="1">
    <source>
        <dbReference type="EMBL" id="SHJ99603.1"/>
    </source>
</evidence>
<dbReference type="AlphaFoldDB" id="A0A1M6NV69"/>
<protein>
    <submittedName>
        <fullName evidence="1">Uncharacterized protein</fullName>
    </submittedName>
</protein>
<sequence length="49" mass="5712">MKILNIKILKVIITKLLCLISNEYKLIFIKSNLIVINIQVTIINNIIKF</sequence>
<reference evidence="1 2" key="1">
    <citation type="submission" date="2016-11" db="EMBL/GenBank/DDBJ databases">
        <authorList>
            <person name="Jaros S."/>
            <person name="Januszkiewicz K."/>
            <person name="Wedrychowicz H."/>
        </authorList>
    </citation>
    <scope>NUCLEOTIDE SEQUENCE [LARGE SCALE GENOMIC DNA]</scope>
    <source>
        <strain evidence="1 2">DSM 21758</strain>
    </source>
</reference>
<organism evidence="1 2">
    <name type="scientific">Clostridium cavendishii DSM 21758</name>
    <dbReference type="NCBI Taxonomy" id="1121302"/>
    <lineage>
        <taxon>Bacteria</taxon>
        <taxon>Bacillati</taxon>
        <taxon>Bacillota</taxon>
        <taxon>Clostridia</taxon>
        <taxon>Eubacteriales</taxon>
        <taxon>Clostridiaceae</taxon>
        <taxon>Clostridium</taxon>
    </lineage>
</organism>
<keyword evidence="2" id="KW-1185">Reference proteome</keyword>
<evidence type="ECO:0000313" key="2">
    <source>
        <dbReference type="Proteomes" id="UP000184310"/>
    </source>
</evidence>